<dbReference type="InterPro" id="IPR014057">
    <property type="entry name" value="HI1420"/>
</dbReference>
<comment type="caution">
    <text evidence="1">The sequence shown here is derived from an EMBL/GenBank/DDBJ whole genome shotgun (WGS) entry which is preliminary data.</text>
</comment>
<reference evidence="2" key="1">
    <citation type="submission" date="2018-06" db="EMBL/GenBank/DDBJ databases">
        <authorList>
            <person name="Khan S.A."/>
        </authorList>
    </citation>
    <scope>NUCLEOTIDE SEQUENCE [LARGE SCALE GENOMIC DNA]</scope>
    <source>
        <strain evidence="2">DB-1506</strain>
    </source>
</reference>
<dbReference type="Pfam" id="PF21716">
    <property type="entry name" value="dnstrm_HI1420"/>
    <property type="match status" value="1"/>
</dbReference>
<dbReference type="AlphaFoldDB" id="A0A327LV72"/>
<keyword evidence="2" id="KW-1185">Reference proteome</keyword>
<name>A0A327LV72_9PROT</name>
<organism evidence="1 2">
    <name type="scientific">Roseicella frigidaeris</name>
    <dbReference type="NCBI Taxonomy" id="2230885"/>
    <lineage>
        <taxon>Bacteria</taxon>
        <taxon>Pseudomonadati</taxon>
        <taxon>Pseudomonadota</taxon>
        <taxon>Alphaproteobacteria</taxon>
        <taxon>Acetobacterales</taxon>
        <taxon>Roseomonadaceae</taxon>
        <taxon>Roseicella</taxon>
    </lineage>
</organism>
<gene>
    <name evidence="1" type="ORF">DOO78_26085</name>
</gene>
<sequence length="99" mass="10570">MAIETKTFDPAEYLDDEESRLEYLRQSFASGDPADIAEGLGTVARAIGMSRIANEAGLARPALYRSLAEEGNPSLATVAKVLSTMGLRLTVEPARPDTA</sequence>
<accession>A0A327LV72</accession>
<evidence type="ECO:0000313" key="2">
    <source>
        <dbReference type="Proteomes" id="UP000249065"/>
    </source>
</evidence>
<dbReference type="OrthoDB" id="9798416at2"/>
<proteinExistence type="predicted"/>
<protein>
    <submittedName>
        <fullName evidence="1">Putative addiction module antidote protein</fullName>
    </submittedName>
</protein>
<dbReference type="RefSeq" id="WP_111472809.1">
    <property type="nucleotide sequence ID" value="NZ_QLIX01000050.1"/>
</dbReference>
<dbReference type="NCBIfam" id="TIGR02684">
    <property type="entry name" value="dnstrm_HI1420"/>
    <property type="match status" value="1"/>
</dbReference>
<dbReference type="PANTHER" id="PTHR40275:SF1">
    <property type="entry name" value="SSL7038 PROTEIN"/>
    <property type="match status" value="1"/>
</dbReference>
<dbReference type="EMBL" id="QLIX01000050">
    <property type="protein sequence ID" value="RAI54559.1"/>
    <property type="molecule type" value="Genomic_DNA"/>
</dbReference>
<dbReference type="Proteomes" id="UP000249065">
    <property type="component" value="Unassembled WGS sequence"/>
</dbReference>
<evidence type="ECO:0000313" key="1">
    <source>
        <dbReference type="EMBL" id="RAI54559.1"/>
    </source>
</evidence>
<dbReference type="PANTHER" id="PTHR40275">
    <property type="entry name" value="SSL7038 PROTEIN"/>
    <property type="match status" value="1"/>
</dbReference>